<proteinExistence type="predicted"/>
<evidence type="ECO:0000313" key="1">
    <source>
        <dbReference type="EMBL" id="KAI9510105.1"/>
    </source>
</evidence>
<sequence>MAIPFSVYEERARAHGILASVAFLIIVPLGVLIPRYLRTFSNRWWWAHWLINLLVAAPLIFAAWAMAKSARSISHLPTNHHSVGRTIFGLYIVQFLFGAVIHFVRVPIILHVGLGLLILTHGGLYHQWEYATGNVHPVKGSLKHAWLALLLIFWLMYSIGLVLLRRQFAQEREGRLLKQDQDGL</sequence>
<evidence type="ECO:0000313" key="2">
    <source>
        <dbReference type="Proteomes" id="UP001207468"/>
    </source>
</evidence>
<protein>
    <submittedName>
        <fullName evidence="1">Uncharacterized protein</fullName>
    </submittedName>
</protein>
<organism evidence="1 2">
    <name type="scientific">Russula earlei</name>
    <dbReference type="NCBI Taxonomy" id="71964"/>
    <lineage>
        <taxon>Eukaryota</taxon>
        <taxon>Fungi</taxon>
        <taxon>Dikarya</taxon>
        <taxon>Basidiomycota</taxon>
        <taxon>Agaricomycotina</taxon>
        <taxon>Agaricomycetes</taxon>
        <taxon>Russulales</taxon>
        <taxon>Russulaceae</taxon>
        <taxon>Russula</taxon>
    </lineage>
</organism>
<comment type="caution">
    <text evidence="1">The sequence shown here is derived from an EMBL/GenBank/DDBJ whole genome shotgun (WGS) entry which is preliminary data.</text>
</comment>
<gene>
    <name evidence="1" type="ORF">F5148DRAFT_1182489</name>
</gene>
<dbReference type="EMBL" id="JAGFNK010000049">
    <property type="protein sequence ID" value="KAI9510105.1"/>
    <property type="molecule type" value="Genomic_DNA"/>
</dbReference>
<name>A0ACC0UFK8_9AGAM</name>
<dbReference type="Proteomes" id="UP001207468">
    <property type="component" value="Unassembled WGS sequence"/>
</dbReference>
<reference evidence="1" key="1">
    <citation type="submission" date="2021-03" db="EMBL/GenBank/DDBJ databases">
        <title>Evolutionary priming and transition to the ectomycorrhizal habit in an iconic lineage of mushroom-forming fungi: is preadaptation a requirement?</title>
        <authorList>
            <consortium name="DOE Joint Genome Institute"/>
            <person name="Looney B.P."/>
            <person name="Miyauchi S."/>
            <person name="Morin E."/>
            <person name="Drula E."/>
            <person name="Courty P.E."/>
            <person name="Chicoki N."/>
            <person name="Fauchery L."/>
            <person name="Kohler A."/>
            <person name="Kuo A."/>
            <person name="LaButti K."/>
            <person name="Pangilinan J."/>
            <person name="Lipzen A."/>
            <person name="Riley R."/>
            <person name="Andreopoulos W."/>
            <person name="He G."/>
            <person name="Johnson J."/>
            <person name="Barry K.W."/>
            <person name="Grigoriev I.V."/>
            <person name="Nagy L."/>
            <person name="Hibbett D."/>
            <person name="Henrissat B."/>
            <person name="Matheny P.B."/>
            <person name="Labbe J."/>
            <person name="Martin A.F."/>
        </authorList>
    </citation>
    <scope>NUCLEOTIDE SEQUENCE</scope>
    <source>
        <strain evidence="1">BPL698</strain>
    </source>
</reference>
<keyword evidence="2" id="KW-1185">Reference proteome</keyword>
<accession>A0ACC0UFK8</accession>